<reference evidence="2 3" key="1">
    <citation type="submission" date="2019-03" db="EMBL/GenBank/DDBJ databases">
        <title>Luteimonas zhaokaii sp.nov., isolated from the rectal contents of Plateau pika in Yushu, Qinghai Province, China.</title>
        <authorList>
            <person name="Zhang G."/>
        </authorList>
    </citation>
    <scope>NUCLEOTIDE SEQUENCE [LARGE SCALE GENOMIC DNA]</scope>
    <source>
        <strain evidence="2 3">THG-MD21</strain>
    </source>
</reference>
<dbReference type="EMBL" id="SMTG01000004">
    <property type="protein sequence ID" value="TDK31065.1"/>
    <property type="molecule type" value="Genomic_DNA"/>
</dbReference>
<dbReference type="AlphaFoldDB" id="A0A4R5U987"/>
<evidence type="ECO:0000313" key="2">
    <source>
        <dbReference type="EMBL" id="TDK31065.1"/>
    </source>
</evidence>
<accession>A0A4R5U987</accession>
<dbReference type="Gene3D" id="1.20.120.520">
    <property type="entry name" value="nmb1532 protein domain like"/>
    <property type="match status" value="1"/>
</dbReference>
<evidence type="ECO:0000313" key="3">
    <source>
        <dbReference type="Proteomes" id="UP000295543"/>
    </source>
</evidence>
<comment type="caution">
    <text evidence="2">The sequence shown here is derived from an EMBL/GenBank/DDBJ whole genome shotgun (WGS) entry which is preliminary data.</text>
</comment>
<dbReference type="InterPro" id="IPR012312">
    <property type="entry name" value="Hemerythrin-like"/>
</dbReference>
<sequence length="174" mass="19678">MRDILKTLADEHDTLRSLFEQINATTDRAEKKRTELLQKIEANLIPHAKWEELVFYPAFAERASHDQLLQHAEAIQEHRAVELTVLPDLHAADKTSRQFAGSVKVLSEFITHHADEEESEMFKAARQLFTPAERAELDEQYEAWKASPAAAGLTFHAKAKTALKSIVRNPKAPG</sequence>
<feature type="domain" description="Hemerythrin-like" evidence="1">
    <location>
        <begin position="4"/>
        <end position="124"/>
    </location>
</feature>
<dbReference type="OrthoDB" id="9793637at2"/>
<name>A0A4R5U987_9GAMM</name>
<proteinExistence type="predicted"/>
<dbReference type="PANTHER" id="PTHR35585">
    <property type="entry name" value="HHE DOMAIN PROTEIN (AFU_ORTHOLOGUE AFUA_4G00730)"/>
    <property type="match status" value="1"/>
</dbReference>
<protein>
    <submittedName>
        <fullName evidence="2">Hemerythrin domain-containing protein</fullName>
    </submittedName>
</protein>
<dbReference type="PANTHER" id="PTHR35585:SF1">
    <property type="entry name" value="HHE DOMAIN PROTEIN (AFU_ORTHOLOGUE AFUA_4G00730)"/>
    <property type="match status" value="1"/>
</dbReference>
<dbReference type="Pfam" id="PF01814">
    <property type="entry name" value="Hemerythrin"/>
    <property type="match status" value="1"/>
</dbReference>
<gene>
    <name evidence="2" type="ORF">E2F49_10065</name>
</gene>
<keyword evidence="3" id="KW-1185">Reference proteome</keyword>
<organism evidence="2 3">
    <name type="scientific">Luteimonas terrae</name>
    <dbReference type="NCBI Taxonomy" id="1530191"/>
    <lineage>
        <taxon>Bacteria</taxon>
        <taxon>Pseudomonadati</taxon>
        <taxon>Pseudomonadota</taxon>
        <taxon>Gammaproteobacteria</taxon>
        <taxon>Lysobacterales</taxon>
        <taxon>Lysobacteraceae</taxon>
        <taxon>Luteimonas</taxon>
    </lineage>
</organism>
<evidence type="ECO:0000259" key="1">
    <source>
        <dbReference type="Pfam" id="PF01814"/>
    </source>
</evidence>
<dbReference type="Proteomes" id="UP000295543">
    <property type="component" value="Unassembled WGS sequence"/>
</dbReference>